<reference evidence="1 2" key="1">
    <citation type="submission" date="2015-09" db="EMBL/GenBank/DDBJ databases">
        <title>Spore heat resistance.</title>
        <authorList>
            <person name="Boekhorst J."/>
            <person name="Berendsen E.M."/>
            <person name="Wells-Bennik M.H."/>
            <person name="Kuipers O.P."/>
        </authorList>
    </citation>
    <scope>NUCLEOTIDE SEQUENCE [LARGE SCALE GENOMIC DNA]</scope>
    <source>
        <strain evidence="1 2">B4122</strain>
    </source>
</reference>
<gene>
    <name evidence="1" type="ORF">B4122_0374</name>
</gene>
<dbReference type="Proteomes" id="UP000076442">
    <property type="component" value="Unassembled WGS sequence"/>
</dbReference>
<dbReference type="RefSeq" id="WP_042976142.1">
    <property type="nucleotide sequence ID" value="NZ_JAKKDQ010000009.1"/>
</dbReference>
<protein>
    <submittedName>
        <fullName evidence="1">Uncharacterized protein</fullName>
    </submittedName>
</protein>
<sequence length="124" mass="14775">MEVLGITEKALNYYRENVKGNKTITPDQALLKMIRNVLLVKETHPERVKKRLFCTEYAYGNMIIKVNRKKQVFEIVNKSGCFSDQNDWKFPKRRYIELSKELGIKDCKFSKITYSKKNHNRQKK</sequence>
<name>A0AAP1EGT8_BACIU</name>
<organism evidence="1 2">
    <name type="scientific">Bacillus subtilis</name>
    <dbReference type="NCBI Taxonomy" id="1423"/>
    <lineage>
        <taxon>Bacteria</taxon>
        <taxon>Bacillati</taxon>
        <taxon>Bacillota</taxon>
        <taxon>Bacilli</taxon>
        <taxon>Bacillales</taxon>
        <taxon>Bacillaceae</taxon>
        <taxon>Bacillus</taxon>
    </lineage>
</organism>
<dbReference type="AlphaFoldDB" id="A0AAP1EGT8"/>
<dbReference type="EMBL" id="LJZV01000001">
    <property type="protein sequence ID" value="KZD95402.1"/>
    <property type="molecule type" value="Genomic_DNA"/>
</dbReference>
<proteinExistence type="predicted"/>
<evidence type="ECO:0000313" key="2">
    <source>
        <dbReference type="Proteomes" id="UP000076442"/>
    </source>
</evidence>
<evidence type="ECO:0000313" key="1">
    <source>
        <dbReference type="EMBL" id="KZD95402.1"/>
    </source>
</evidence>
<comment type="caution">
    <text evidence="1">The sequence shown here is derived from an EMBL/GenBank/DDBJ whole genome shotgun (WGS) entry which is preliminary data.</text>
</comment>
<accession>A0AAP1EGT8</accession>